<dbReference type="InterPro" id="IPR036390">
    <property type="entry name" value="WH_DNA-bd_sf"/>
</dbReference>
<dbReference type="SUPFAM" id="SSF53850">
    <property type="entry name" value="Periplasmic binding protein-like II"/>
    <property type="match status" value="1"/>
</dbReference>
<protein>
    <submittedName>
        <fullName evidence="6">LysR family transcriptional regulator</fullName>
    </submittedName>
</protein>
<dbReference type="CDD" id="cd08414">
    <property type="entry name" value="PBP2_LTTR_aromatics_like"/>
    <property type="match status" value="1"/>
</dbReference>
<dbReference type="InterPro" id="IPR036388">
    <property type="entry name" value="WH-like_DNA-bd_sf"/>
</dbReference>
<evidence type="ECO:0000256" key="4">
    <source>
        <dbReference type="ARBA" id="ARBA00023163"/>
    </source>
</evidence>
<dbReference type="Gene3D" id="3.40.190.10">
    <property type="entry name" value="Periplasmic binding protein-like II"/>
    <property type="match status" value="2"/>
</dbReference>
<dbReference type="InterPro" id="IPR000847">
    <property type="entry name" value="LysR_HTH_N"/>
</dbReference>
<feature type="domain" description="HTH lysR-type" evidence="5">
    <location>
        <begin position="7"/>
        <end position="64"/>
    </location>
</feature>
<dbReference type="EMBL" id="BAAABX010000023">
    <property type="protein sequence ID" value="GAA0401140.1"/>
    <property type="molecule type" value="Genomic_DNA"/>
</dbReference>
<accession>A0ABN0YMR5</accession>
<evidence type="ECO:0000313" key="6">
    <source>
        <dbReference type="EMBL" id="GAA0401140.1"/>
    </source>
</evidence>
<keyword evidence="3" id="KW-0238">DNA-binding</keyword>
<reference evidence="6 7" key="1">
    <citation type="journal article" date="2019" name="Int. J. Syst. Evol. Microbiol.">
        <title>The Global Catalogue of Microorganisms (GCM) 10K type strain sequencing project: providing services to taxonomists for standard genome sequencing and annotation.</title>
        <authorList>
            <consortium name="The Broad Institute Genomics Platform"/>
            <consortium name="The Broad Institute Genome Sequencing Center for Infectious Disease"/>
            <person name="Wu L."/>
            <person name="Ma J."/>
        </authorList>
    </citation>
    <scope>NUCLEOTIDE SEQUENCE [LARGE SCALE GENOMIC DNA]</scope>
    <source>
        <strain evidence="6 7">JCM 4788</strain>
    </source>
</reference>
<keyword evidence="7" id="KW-1185">Reference proteome</keyword>
<evidence type="ECO:0000313" key="7">
    <source>
        <dbReference type="Proteomes" id="UP001500879"/>
    </source>
</evidence>
<comment type="similarity">
    <text evidence="1">Belongs to the LysR transcriptional regulatory family.</text>
</comment>
<dbReference type="PROSITE" id="PS50931">
    <property type="entry name" value="HTH_LYSR"/>
    <property type="match status" value="1"/>
</dbReference>
<dbReference type="RefSeq" id="WP_344022762.1">
    <property type="nucleotide sequence ID" value="NZ_BAAABX010000023.1"/>
</dbReference>
<dbReference type="Gene3D" id="1.10.10.10">
    <property type="entry name" value="Winged helix-like DNA-binding domain superfamily/Winged helix DNA-binding domain"/>
    <property type="match status" value="1"/>
</dbReference>
<dbReference type="Pfam" id="PF03466">
    <property type="entry name" value="LysR_substrate"/>
    <property type="match status" value="1"/>
</dbReference>
<dbReference type="Proteomes" id="UP001500879">
    <property type="component" value="Unassembled WGS sequence"/>
</dbReference>
<dbReference type="PRINTS" id="PR00039">
    <property type="entry name" value="HTHLYSR"/>
</dbReference>
<dbReference type="PANTHER" id="PTHR30346">
    <property type="entry name" value="TRANSCRIPTIONAL DUAL REGULATOR HCAR-RELATED"/>
    <property type="match status" value="1"/>
</dbReference>
<dbReference type="SUPFAM" id="SSF46785">
    <property type="entry name" value="Winged helix' DNA-binding domain"/>
    <property type="match status" value="1"/>
</dbReference>
<keyword evidence="4" id="KW-0804">Transcription</keyword>
<comment type="caution">
    <text evidence="6">The sequence shown here is derived from an EMBL/GenBank/DDBJ whole genome shotgun (WGS) entry which is preliminary data.</text>
</comment>
<gene>
    <name evidence="6" type="ORF">GCM10010357_22780</name>
</gene>
<proteinExistence type="inferred from homology"/>
<evidence type="ECO:0000256" key="2">
    <source>
        <dbReference type="ARBA" id="ARBA00023015"/>
    </source>
</evidence>
<evidence type="ECO:0000259" key="5">
    <source>
        <dbReference type="PROSITE" id="PS50931"/>
    </source>
</evidence>
<sequence length="336" mass="37309">MATLTRMELRHLHYFVTVADELHYRRAAQRLHVAQPGLSQQIKAFERELGVELFARNRRGVALTEAGTALLPAARDILARADAAVALARRYGTGEAGQLTVSLTRSAPGGIVTEIVDTFRTAHPAVEVYLTSGYTALHEQRLRERSIDAAFVRPPLGPDTDLTYCPISLEPIVTAMPRTDPLARKRRLRPADVIGKPLVWWPREHGSGMWDHMLDQIYGEGVRPRIAHWEPEEERMLHAVAQGRGITFVTEGKAKTLRIPGVVYRRFADPVPSVPLAVAWLTDNPNPALRRFADTVSATARVTRDSNPQPTALTFRRVAPRHPATEPPQVPVGGPR</sequence>
<evidence type="ECO:0000256" key="3">
    <source>
        <dbReference type="ARBA" id="ARBA00023125"/>
    </source>
</evidence>
<keyword evidence="2" id="KW-0805">Transcription regulation</keyword>
<name>A0ABN0YMR5_9ACTN</name>
<organism evidence="6 7">
    <name type="scientific">Streptomyces luteireticuli</name>
    <dbReference type="NCBI Taxonomy" id="173858"/>
    <lineage>
        <taxon>Bacteria</taxon>
        <taxon>Bacillati</taxon>
        <taxon>Actinomycetota</taxon>
        <taxon>Actinomycetes</taxon>
        <taxon>Kitasatosporales</taxon>
        <taxon>Streptomycetaceae</taxon>
        <taxon>Streptomyces</taxon>
    </lineage>
</organism>
<dbReference type="Pfam" id="PF00126">
    <property type="entry name" value="HTH_1"/>
    <property type="match status" value="1"/>
</dbReference>
<dbReference type="PANTHER" id="PTHR30346:SF0">
    <property type="entry name" value="HCA OPERON TRANSCRIPTIONAL ACTIVATOR HCAR"/>
    <property type="match status" value="1"/>
</dbReference>
<dbReference type="InterPro" id="IPR005119">
    <property type="entry name" value="LysR_subst-bd"/>
</dbReference>
<evidence type="ECO:0000256" key="1">
    <source>
        <dbReference type="ARBA" id="ARBA00009437"/>
    </source>
</evidence>